<sequence>MLSTLILSTLLLSSLKSTSVRLTHDLRSNNLVDHFDFFTGADPTHGFVKYVDRDSAFREGLVKNEGGRFILKSDTGEIAFNGRKSVRIESKQAFNRRTLIMLDLDHMPTGCGTWPAFWMFGPNWPNSGEVDIIEGVNQQEKNLYTLHTSDGCMQNGEGQTSKLITPNCYVNAPGQFDNQGCAMESNTNLSFGKGFNQNKGGVFATLWVDDAIKIWFFPRGSIPGDILNGNLNVDSWGAPSANFKTEGNCSPNKFRDMKIIFNLTFCGDWAGNAYQGCPGTCVDFVKNNPAQFNEAFFSVNYLKIYAVV</sequence>
<dbReference type="InterPro" id="IPR013320">
    <property type="entry name" value="ConA-like_dom_sf"/>
</dbReference>
<dbReference type="SUPFAM" id="SSF49899">
    <property type="entry name" value="Concanavalin A-like lectins/glucanases"/>
    <property type="match status" value="1"/>
</dbReference>
<dbReference type="PROSITE" id="PS51762">
    <property type="entry name" value="GH16_2"/>
    <property type="match status" value="1"/>
</dbReference>
<feature type="chain" id="PRO_5041944971" description="GH16 domain-containing protein" evidence="1">
    <location>
        <begin position="18"/>
        <end position="308"/>
    </location>
</feature>
<keyword evidence="4" id="KW-1185">Reference proteome</keyword>
<dbReference type="PANTHER" id="PTHR10963">
    <property type="entry name" value="GLYCOSYL HYDROLASE-RELATED"/>
    <property type="match status" value="1"/>
</dbReference>
<organism evidence="3 4">
    <name type="scientific">Clydaea vesicula</name>
    <dbReference type="NCBI Taxonomy" id="447962"/>
    <lineage>
        <taxon>Eukaryota</taxon>
        <taxon>Fungi</taxon>
        <taxon>Fungi incertae sedis</taxon>
        <taxon>Chytridiomycota</taxon>
        <taxon>Chytridiomycota incertae sedis</taxon>
        <taxon>Chytridiomycetes</taxon>
        <taxon>Lobulomycetales</taxon>
        <taxon>Lobulomycetaceae</taxon>
        <taxon>Clydaea</taxon>
    </lineage>
</organism>
<dbReference type="AlphaFoldDB" id="A0AAD5TV53"/>
<dbReference type="Gene3D" id="2.60.120.200">
    <property type="match status" value="1"/>
</dbReference>
<dbReference type="Pfam" id="PF26113">
    <property type="entry name" value="GH16_XgeA"/>
    <property type="match status" value="1"/>
</dbReference>
<reference evidence="3" key="1">
    <citation type="submission" date="2020-05" db="EMBL/GenBank/DDBJ databases">
        <title>Phylogenomic resolution of chytrid fungi.</title>
        <authorList>
            <person name="Stajich J.E."/>
            <person name="Amses K."/>
            <person name="Simmons R."/>
            <person name="Seto K."/>
            <person name="Myers J."/>
            <person name="Bonds A."/>
            <person name="Quandt C.A."/>
            <person name="Barry K."/>
            <person name="Liu P."/>
            <person name="Grigoriev I."/>
            <person name="Longcore J.E."/>
            <person name="James T.Y."/>
        </authorList>
    </citation>
    <scope>NUCLEOTIDE SEQUENCE</scope>
    <source>
        <strain evidence="3">JEL0476</strain>
    </source>
</reference>
<dbReference type="CDD" id="cd02181">
    <property type="entry name" value="GH16_fungal_Lam16A_glucanase"/>
    <property type="match status" value="1"/>
</dbReference>
<name>A0AAD5TV53_9FUNG</name>
<dbReference type="GO" id="GO:0009251">
    <property type="term" value="P:glucan catabolic process"/>
    <property type="evidence" value="ECO:0007669"/>
    <property type="project" value="TreeGrafter"/>
</dbReference>
<evidence type="ECO:0000313" key="3">
    <source>
        <dbReference type="EMBL" id="KAJ3206803.1"/>
    </source>
</evidence>
<evidence type="ECO:0000313" key="4">
    <source>
        <dbReference type="Proteomes" id="UP001211065"/>
    </source>
</evidence>
<comment type="caution">
    <text evidence="3">The sequence shown here is derived from an EMBL/GenBank/DDBJ whole genome shotgun (WGS) entry which is preliminary data.</text>
</comment>
<proteinExistence type="predicted"/>
<accession>A0AAD5TV53</accession>
<gene>
    <name evidence="3" type="ORF">HK099_000409</name>
</gene>
<dbReference type="Proteomes" id="UP001211065">
    <property type="component" value="Unassembled WGS sequence"/>
</dbReference>
<protein>
    <recommendedName>
        <fullName evidence="2">GH16 domain-containing protein</fullName>
    </recommendedName>
</protein>
<dbReference type="InterPro" id="IPR050546">
    <property type="entry name" value="Glycosyl_Hydrlase_16"/>
</dbReference>
<feature type="domain" description="GH16" evidence="2">
    <location>
        <begin position="13"/>
        <end position="308"/>
    </location>
</feature>
<dbReference type="PANTHER" id="PTHR10963:SF24">
    <property type="entry name" value="GLYCOSIDASE C21B10.07-RELATED"/>
    <property type="match status" value="1"/>
</dbReference>
<feature type="signal peptide" evidence="1">
    <location>
        <begin position="1"/>
        <end position="17"/>
    </location>
</feature>
<dbReference type="EMBL" id="JADGJW010001098">
    <property type="protein sequence ID" value="KAJ3206803.1"/>
    <property type="molecule type" value="Genomic_DNA"/>
</dbReference>
<keyword evidence="1" id="KW-0732">Signal</keyword>
<dbReference type="GO" id="GO:0004553">
    <property type="term" value="F:hydrolase activity, hydrolyzing O-glycosyl compounds"/>
    <property type="evidence" value="ECO:0007669"/>
    <property type="project" value="InterPro"/>
</dbReference>
<evidence type="ECO:0000259" key="2">
    <source>
        <dbReference type="PROSITE" id="PS51762"/>
    </source>
</evidence>
<dbReference type="InterPro" id="IPR000757">
    <property type="entry name" value="Beta-glucanase-like"/>
</dbReference>
<evidence type="ECO:0000256" key="1">
    <source>
        <dbReference type="SAM" id="SignalP"/>
    </source>
</evidence>